<dbReference type="AlphaFoldDB" id="A0A915PFM5"/>
<organism evidence="1 2">
    <name type="scientific">Setaria digitata</name>
    <dbReference type="NCBI Taxonomy" id="48799"/>
    <lineage>
        <taxon>Eukaryota</taxon>
        <taxon>Metazoa</taxon>
        <taxon>Ecdysozoa</taxon>
        <taxon>Nematoda</taxon>
        <taxon>Chromadorea</taxon>
        <taxon>Rhabditida</taxon>
        <taxon>Spirurina</taxon>
        <taxon>Spiruromorpha</taxon>
        <taxon>Filarioidea</taxon>
        <taxon>Setariidae</taxon>
        <taxon>Setaria</taxon>
    </lineage>
</organism>
<dbReference type="Proteomes" id="UP000887581">
    <property type="component" value="Unplaced"/>
</dbReference>
<evidence type="ECO:0000313" key="1">
    <source>
        <dbReference type="Proteomes" id="UP000887581"/>
    </source>
</evidence>
<accession>A0A915PFM5</accession>
<proteinExistence type="predicted"/>
<keyword evidence="1" id="KW-1185">Reference proteome</keyword>
<sequence>MELSEFTALQGERGRVALVRRKMRNVRLQLETRSSFKDTWMMGCSVDNHVTAMHVKLVGKHLILIDS</sequence>
<evidence type="ECO:0000313" key="2">
    <source>
        <dbReference type="WBParaSite" id="sdigi.contig1.g52.t1"/>
    </source>
</evidence>
<protein>
    <submittedName>
        <fullName evidence="2">Uncharacterized protein</fullName>
    </submittedName>
</protein>
<dbReference type="WBParaSite" id="sdigi.contig1.g52.t1">
    <property type="protein sequence ID" value="sdigi.contig1.g52.t1"/>
    <property type="gene ID" value="sdigi.contig1.g52"/>
</dbReference>
<name>A0A915PFM5_9BILA</name>
<reference evidence="2" key="1">
    <citation type="submission" date="2022-11" db="UniProtKB">
        <authorList>
            <consortium name="WormBaseParasite"/>
        </authorList>
    </citation>
    <scope>IDENTIFICATION</scope>
</reference>